<keyword evidence="2" id="KW-1185">Reference proteome</keyword>
<protein>
    <recommendedName>
        <fullName evidence="3">Eco29kI restriction endonuclease</fullName>
    </recommendedName>
</protein>
<dbReference type="RefSeq" id="WP_124090813.1">
    <property type="nucleotide sequence ID" value="NZ_CBCRYA010000008.1"/>
</dbReference>
<name>A0A3P5X0Q1_9MICC</name>
<accession>A0A3P5X0Q1</accession>
<dbReference type="AlphaFoldDB" id="A0A3P5X0Q1"/>
<evidence type="ECO:0000313" key="1">
    <source>
        <dbReference type="EMBL" id="VDC21449.1"/>
    </source>
</evidence>
<evidence type="ECO:0008006" key="3">
    <source>
        <dbReference type="Google" id="ProtNLM"/>
    </source>
</evidence>
<sequence>MQFSKKDLKAEGFSGFRAMTDLDINRVPQGPGLFTISAPADFEPRFLKTSVAGTFKKRNPTLSKEELAAEWVPGATLLYLGKAGPGSQGNRGLRRQIKEFLDFGRAKPPGHWDGRLVWQLLDAEDLVFAWKELPAEQLGTAEASYHAAFVEHHGRLPFANLTQAR</sequence>
<proteinExistence type="predicted"/>
<gene>
    <name evidence="1" type="ORF">PSET11_00811</name>
</gene>
<reference evidence="1 2" key="1">
    <citation type="submission" date="2018-11" db="EMBL/GenBank/DDBJ databases">
        <authorList>
            <person name="Criscuolo A."/>
        </authorList>
    </citation>
    <scope>NUCLEOTIDE SEQUENCE [LARGE SCALE GENOMIC DNA]</scope>
    <source>
        <strain evidence="1">AT11b</strain>
    </source>
</reference>
<evidence type="ECO:0000313" key="2">
    <source>
        <dbReference type="Proteomes" id="UP000280861"/>
    </source>
</evidence>
<dbReference type="OrthoDB" id="7505417at2"/>
<dbReference type="Proteomes" id="UP000280861">
    <property type="component" value="Unassembled WGS sequence"/>
</dbReference>
<dbReference type="EMBL" id="UXAU01000013">
    <property type="protein sequence ID" value="VDC21449.1"/>
    <property type="molecule type" value="Genomic_DNA"/>
</dbReference>
<organism evidence="1 2">
    <name type="scientific">Arthrobacter ulcerisalmonis</name>
    <dbReference type="NCBI Taxonomy" id="2483813"/>
    <lineage>
        <taxon>Bacteria</taxon>
        <taxon>Bacillati</taxon>
        <taxon>Actinomycetota</taxon>
        <taxon>Actinomycetes</taxon>
        <taxon>Micrococcales</taxon>
        <taxon>Micrococcaceae</taxon>
        <taxon>Arthrobacter</taxon>
    </lineage>
</organism>